<dbReference type="AlphaFoldDB" id="A0AAD2Q1V1"/>
<dbReference type="GO" id="GO:0043531">
    <property type="term" value="F:ADP binding"/>
    <property type="evidence" value="ECO:0007669"/>
    <property type="project" value="InterPro"/>
</dbReference>
<feature type="domain" description="Novel STAND NTPase 1" evidence="1">
    <location>
        <begin position="240"/>
        <end position="386"/>
    </location>
</feature>
<dbReference type="InterPro" id="IPR011990">
    <property type="entry name" value="TPR-like_helical_dom_sf"/>
</dbReference>
<dbReference type="Gene3D" id="3.40.50.300">
    <property type="entry name" value="P-loop containing nucleotide triphosphate hydrolases"/>
    <property type="match status" value="1"/>
</dbReference>
<sequence length="1088" mass="120244">MPAQNQNQNPSNLGERADAATTSLRAILRTLEIVAQRFKTPFLDPIVSSSLVILDIVAVGAQAFPRIRTRLNIDRQQSSQNTADSIRLLEQVSELLYIIASLHVAPAADSDTDTDPRPVDIPLTLLDAMAQFTETLTKIKTFLEAQQQGSRIRKFFRQAEMTRLLRACQVGLQQALDEFKMKSARIQDTIHDLETNSGRMHEEIMELIARMVADDTGSTFSDRKSSYLSSCNSLTLLPSEPKIFHGREQELESIISAFSPDGSRGGPRIAILGMGGMGKTTLARAVLHHPTITNMYPVHNRFFVSCEIASTAVDVIATVAEHLDLKLGGRNHAKSVVKWFVDHPAALLILDNFETCWENESARDEIEEFLSLLSEVQHLSIVITMRGAERPGKVRWTRPFLPSLAPLSRDAARNIFVDITDGVHSVEEMDSVLDLTDNMPLAIDLIAHLVVSDGCDTVFARWKDQNTAVLSEGHDRRSNLDSSIALSLSSPRLAALPGAKSLLSILALLPDGLTDAQLVQMNVPIPHILRCKSALLRTSLAYLTPAHRLKVLVPIREYALKVHPLAKDMMHPIASYFFSLVRLFRSSSGRAGNPGLVSLLASNSSNVASVLDSTLLTGHRDLAEAILCAISFDSFLRVVLCRGRCPAIRRVPDLLTELENEHELHVRYATNDLLSLYGGNVRDLRARVEQNDVHLISLHDPSIKCEDVSELLPSTDSIFPGQFYDAAGSLCRILGQDMPYSIRLHRTALEIAVSHELLEAQSDSLNFLGQTYLQMGNPTEGRVCVAQAFAAAVKCGVVYSQAVSLHIDARCCQELGEFVKTLELCSRASELLALCDMSECGLSLGIAAARAQVHLSKTEYTDARAIQVKSRFRAQNDEDPYQHAHALMNLAEIDIALGVDASSVESMLDDAKKLFGSIRFDLAVTVCDMILTDLWLRDAPAEYPSRAGPILLRLVAELRGRHNAVEIELLRRLADGANWSSYDLHCTVTYLALAATSRDRLALHQALMFLGDVMVHDYSDRETAGALFHVALDGFSAMDVHRAKGECLLRMSEIAEEKEKFWRVARECFERANQGKMVQLLDSKLADS</sequence>
<comment type="caution">
    <text evidence="2">The sequence shown here is derived from an EMBL/GenBank/DDBJ whole genome shotgun (WGS) entry which is preliminary data.</text>
</comment>
<dbReference type="InterPro" id="IPR027417">
    <property type="entry name" value="P-loop_NTPase"/>
</dbReference>
<accession>A0AAD2Q1V1</accession>
<proteinExistence type="predicted"/>
<evidence type="ECO:0000259" key="1">
    <source>
        <dbReference type="Pfam" id="PF20703"/>
    </source>
</evidence>
<dbReference type="GO" id="GO:0007166">
    <property type="term" value="P:cell surface receptor signaling pathway"/>
    <property type="evidence" value="ECO:0007669"/>
    <property type="project" value="InterPro"/>
</dbReference>
<protein>
    <recommendedName>
        <fullName evidence="1">Novel STAND NTPase 1 domain-containing protein</fullName>
    </recommendedName>
</protein>
<organism evidence="2 3">
    <name type="scientific">Mycena citricolor</name>
    <dbReference type="NCBI Taxonomy" id="2018698"/>
    <lineage>
        <taxon>Eukaryota</taxon>
        <taxon>Fungi</taxon>
        <taxon>Dikarya</taxon>
        <taxon>Basidiomycota</taxon>
        <taxon>Agaricomycotina</taxon>
        <taxon>Agaricomycetes</taxon>
        <taxon>Agaricomycetidae</taxon>
        <taxon>Agaricales</taxon>
        <taxon>Marasmiineae</taxon>
        <taxon>Mycenaceae</taxon>
        <taxon>Mycena</taxon>
    </lineage>
</organism>
<reference evidence="2" key="1">
    <citation type="submission" date="2023-11" db="EMBL/GenBank/DDBJ databases">
        <authorList>
            <person name="De Vega J J."/>
            <person name="De Vega J J."/>
        </authorList>
    </citation>
    <scope>NUCLEOTIDE SEQUENCE</scope>
</reference>
<dbReference type="InterPro" id="IPR049052">
    <property type="entry name" value="nSTAND1"/>
</dbReference>
<gene>
    <name evidence="2" type="ORF">MYCIT1_LOCUS8665</name>
</gene>
<dbReference type="PANTHER" id="PTHR47691">
    <property type="entry name" value="REGULATOR-RELATED"/>
    <property type="match status" value="1"/>
</dbReference>
<dbReference type="Pfam" id="PF20703">
    <property type="entry name" value="nSTAND1"/>
    <property type="match status" value="1"/>
</dbReference>
<dbReference type="EMBL" id="CAVNYO010000110">
    <property type="protein sequence ID" value="CAK5266741.1"/>
    <property type="molecule type" value="Genomic_DNA"/>
</dbReference>
<dbReference type="PRINTS" id="PR00364">
    <property type="entry name" value="DISEASERSIST"/>
</dbReference>
<dbReference type="SUPFAM" id="SSF48452">
    <property type="entry name" value="TPR-like"/>
    <property type="match status" value="1"/>
</dbReference>
<dbReference type="Gene3D" id="1.25.40.10">
    <property type="entry name" value="Tetratricopeptide repeat domain"/>
    <property type="match status" value="1"/>
</dbReference>
<dbReference type="PANTHER" id="PTHR47691:SF3">
    <property type="entry name" value="HTH-TYPE TRANSCRIPTIONAL REGULATOR RV0890C-RELATED"/>
    <property type="match status" value="1"/>
</dbReference>
<dbReference type="InterPro" id="IPR059179">
    <property type="entry name" value="MLKL-like_MCAfunc"/>
</dbReference>
<dbReference type="SUPFAM" id="SSF52540">
    <property type="entry name" value="P-loop containing nucleoside triphosphate hydrolases"/>
    <property type="match status" value="1"/>
</dbReference>
<name>A0AAD2Q1V1_9AGAR</name>
<evidence type="ECO:0000313" key="2">
    <source>
        <dbReference type="EMBL" id="CAK5266741.1"/>
    </source>
</evidence>
<dbReference type="Gene3D" id="1.20.930.20">
    <property type="entry name" value="Adaptor protein Cbl, N-terminal domain"/>
    <property type="match status" value="1"/>
</dbReference>
<evidence type="ECO:0000313" key="3">
    <source>
        <dbReference type="Proteomes" id="UP001295794"/>
    </source>
</evidence>
<dbReference type="Proteomes" id="UP001295794">
    <property type="component" value="Unassembled WGS sequence"/>
</dbReference>
<dbReference type="InterPro" id="IPR036537">
    <property type="entry name" value="Adaptor_Cbl_N_dom_sf"/>
</dbReference>
<keyword evidence="3" id="KW-1185">Reference proteome</keyword>
<dbReference type="CDD" id="cd21037">
    <property type="entry name" value="MLKL_NTD"/>
    <property type="match status" value="1"/>
</dbReference>